<dbReference type="PANTHER" id="PTHR48475">
    <property type="entry name" value="RIBONUCLEASE H"/>
    <property type="match status" value="1"/>
</dbReference>
<dbReference type="EMBL" id="JACGWM010001869">
    <property type="protein sequence ID" value="KAL0286569.1"/>
    <property type="molecule type" value="Genomic_DNA"/>
</dbReference>
<dbReference type="InterPro" id="IPR036397">
    <property type="entry name" value="RNaseH_sf"/>
</dbReference>
<proteinExistence type="predicted"/>
<dbReference type="Gene3D" id="3.30.420.10">
    <property type="entry name" value="Ribonuclease H-like superfamily/Ribonuclease H"/>
    <property type="match status" value="1"/>
</dbReference>
<gene>
    <name evidence="1" type="ORF">Scaly_2788900</name>
</gene>
<dbReference type="AlphaFoldDB" id="A0AAW2IWE7"/>
<evidence type="ECO:0000313" key="1">
    <source>
        <dbReference type="EMBL" id="KAL0286569.1"/>
    </source>
</evidence>
<accession>A0AAW2IWE7</accession>
<protein>
    <submittedName>
        <fullName evidence="1">Uncharacterized protein</fullName>
    </submittedName>
</protein>
<reference evidence="1" key="1">
    <citation type="submission" date="2020-06" db="EMBL/GenBank/DDBJ databases">
        <authorList>
            <person name="Li T."/>
            <person name="Hu X."/>
            <person name="Zhang T."/>
            <person name="Song X."/>
            <person name="Zhang H."/>
            <person name="Dai N."/>
            <person name="Sheng W."/>
            <person name="Hou X."/>
            <person name="Wei L."/>
        </authorList>
    </citation>
    <scope>NUCLEOTIDE SEQUENCE</scope>
    <source>
        <strain evidence="1">KEN8</strain>
        <tissue evidence="1">Leaf</tissue>
    </source>
</reference>
<organism evidence="1">
    <name type="scientific">Sesamum calycinum</name>
    <dbReference type="NCBI Taxonomy" id="2727403"/>
    <lineage>
        <taxon>Eukaryota</taxon>
        <taxon>Viridiplantae</taxon>
        <taxon>Streptophyta</taxon>
        <taxon>Embryophyta</taxon>
        <taxon>Tracheophyta</taxon>
        <taxon>Spermatophyta</taxon>
        <taxon>Magnoliopsida</taxon>
        <taxon>eudicotyledons</taxon>
        <taxon>Gunneridae</taxon>
        <taxon>Pentapetalae</taxon>
        <taxon>asterids</taxon>
        <taxon>lamiids</taxon>
        <taxon>Lamiales</taxon>
        <taxon>Pedaliaceae</taxon>
        <taxon>Sesamum</taxon>
    </lineage>
</organism>
<dbReference type="PANTHER" id="PTHR48475:SF2">
    <property type="entry name" value="RIBONUCLEASE H"/>
    <property type="match status" value="1"/>
</dbReference>
<reference evidence="1" key="2">
    <citation type="journal article" date="2024" name="Plant">
        <title>Genomic evolution and insights into agronomic trait innovations of Sesamum species.</title>
        <authorList>
            <person name="Miao H."/>
            <person name="Wang L."/>
            <person name="Qu L."/>
            <person name="Liu H."/>
            <person name="Sun Y."/>
            <person name="Le M."/>
            <person name="Wang Q."/>
            <person name="Wei S."/>
            <person name="Zheng Y."/>
            <person name="Lin W."/>
            <person name="Duan Y."/>
            <person name="Cao H."/>
            <person name="Xiong S."/>
            <person name="Wang X."/>
            <person name="Wei L."/>
            <person name="Li C."/>
            <person name="Ma Q."/>
            <person name="Ju M."/>
            <person name="Zhao R."/>
            <person name="Li G."/>
            <person name="Mu C."/>
            <person name="Tian Q."/>
            <person name="Mei H."/>
            <person name="Zhang T."/>
            <person name="Gao T."/>
            <person name="Zhang H."/>
        </authorList>
    </citation>
    <scope>NUCLEOTIDE SEQUENCE</scope>
    <source>
        <strain evidence="1">KEN8</strain>
    </source>
</reference>
<comment type="caution">
    <text evidence="1">The sequence shown here is derived from an EMBL/GenBank/DDBJ whole genome shotgun (WGS) entry which is preliminary data.</text>
</comment>
<sequence>MRGHKNKHPSPPLPDLRRNVVQEVLRTPFAALSVLRRKLACAQRNTRRMLWIPRRDPEPSQQSIARWYFWPYMKQDAQRTLVQGIKKRLDKAGDNWVKELTNMLCSYRTTHTGSIGECLFTLVYGTEAIIQAELGIPSHRILHFNEESNSQLLKEHRDLVDKLRETTFI</sequence>
<name>A0AAW2IWE7_9LAMI</name>
<dbReference type="GO" id="GO:0003676">
    <property type="term" value="F:nucleic acid binding"/>
    <property type="evidence" value="ECO:0007669"/>
    <property type="project" value="InterPro"/>
</dbReference>